<reference evidence="1" key="1">
    <citation type="submission" date="2020-09" db="EMBL/GenBank/DDBJ databases">
        <title>Streptomyces grisecoloratus sp. nov., isolated from cotton soil.</title>
        <authorList>
            <person name="Xing L."/>
        </authorList>
    </citation>
    <scope>NUCLEOTIDE SEQUENCE</scope>
    <source>
        <strain evidence="1">TRM S81-3</strain>
    </source>
</reference>
<evidence type="ECO:0000313" key="1">
    <source>
        <dbReference type="EMBL" id="MBD0418226.1"/>
    </source>
</evidence>
<keyword evidence="2" id="KW-1185">Reference proteome</keyword>
<gene>
    <name evidence="1" type="ORF">H0H10_03425</name>
</gene>
<feature type="non-terminal residue" evidence="1">
    <location>
        <position position="150"/>
    </location>
</feature>
<comment type="caution">
    <text evidence="1">The sequence shown here is derived from an EMBL/GenBank/DDBJ whole genome shotgun (WGS) entry which is preliminary data.</text>
</comment>
<accession>A0A926QP01</accession>
<proteinExistence type="predicted"/>
<dbReference type="AlphaFoldDB" id="A0A926QP01"/>
<sequence>QASGVPGGSPLFTSLFNYRHSHAVPGADGGRLPGVRTLLTRDVSNYPVAVAVDDLGSGFELTVDAVSGVDAEGLCRLLLTCVDGLARALATTPELPLTDVDVVGPDESRRLLAQGRGPSAEEPGALLPELLAERVCVGPDAVAVVAEDGE</sequence>
<evidence type="ECO:0008006" key="3">
    <source>
        <dbReference type="Google" id="ProtNLM"/>
    </source>
</evidence>
<dbReference type="Gene3D" id="3.30.559.30">
    <property type="entry name" value="Nonribosomal peptide synthetase, condensation domain"/>
    <property type="match status" value="1"/>
</dbReference>
<feature type="non-terminal residue" evidence="1">
    <location>
        <position position="1"/>
    </location>
</feature>
<name>A0A926QP01_9ACTN</name>
<dbReference type="Proteomes" id="UP000621210">
    <property type="component" value="Unassembled WGS sequence"/>
</dbReference>
<dbReference type="SUPFAM" id="SSF52777">
    <property type="entry name" value="CoA-dependent acyltransferases"/>
    <property type="match status" value="1"/>
</dbReference>
<dbReference type="RefSeq" id="WP_188179290.1">
    <property type="nucleotide sequence ID" value="NZ_JACVQF010000125.1"/>
</dbReference>
<protein>
    <recommendedName>
        <fullName evidence="3">Non-ribosomal peptide synthetase</fullName>
    </recommendedName>
</protein>
<evidence type="ECO:0000313" key="2">
    <source>
        <dbReference type="Proteomes" id="UP000621210"/>
    </source>
</evidence>
<reference evidence="1" key="2">
    <citation type="submission" date="2020-09" db="EMBL/GenBank/DDBJ databases">
        <authorList>
            <person name="Luo X."/>
        </authorList>
    </citation>
    <scope>NUCLEOTIDE SEQUENCE</scope>
    <source>
        <strain evidence="1">TRM S81-3</strain>
    </source>
</reference>
<organism evidence="1 2">
    <name type="scientific">Streptomyces griseicoloratus</name>
    <dbReference type="NCBI Taxonomy" id="2752516"/>
    <lineage>
        <taxon>Bacteria</taxon>
        <taxon>Bacillati</taxon>
        <taxon>Actinomycetota</taxon>
        <taxon>Actinomycetes</taxon>
        <taxon>Kitasatosporales</taxon>
        <taxon>Streptomycetaceae</taxon>
        <taxon>Streptomyces</taxon>
    </lineage>
</organism>
<dbReference type="EMBL" id="JACVQF010000125">
    <property type="protein sequence ID" value="MBD0418226.1"/>
    <property type="molecule type" value="Genomic_DNA"/>
</dbReference>